<evidence type="ECO:0000256" key="9">
    <source>
        <dbReference type="ARBA" id="ARBA00023002"/>
    </source>
</evidence>
<keyword evidence="18" id="KW-1185">Reference proteome</keyword>
<keyword evidence="9" id="KW-0560">Oxidoreductase</keyword>
<comment type="similarity">
    <text evidence="4">Belongs to the cytochrome P450 family.</text>
</comment>
<dbReference type="GO" id="GO:0016712">
    <property type="term" value="F:oxidoreductase activity, acting on paired donors, with incorporation or reduction of molecular oxygen, reduced flavin or flavoprotein as one donor, and incorporation of one atom of oxygen"/>
    <property type="evidence" value="ECO:0007669"/>
    <property type="project" value="TreeGrafter"/>
</dbReference>
<dbReference type="PANTHER" id="PTHR24300:SF319">
    <property type="entry name" value="CYTOCHROME P450, FAMILY 2, SUBFAMILY AC, POLYPEPTIDE 1"/>
    <property type="match status" value="1"/>
</dbReference>
<evidence type="ECO:0000256" key="15">
    <source>
        <dbReference type="SAM" id="MobiDB-lite"/>
    </source>
</evidence>
<dbReference type="PRINTS" id="PR00385">
    <property type="entry name" value="P450"/>
</dbReference>
<dbReference type="FunFam" id="1.10.630.10:FF:000010">
    <property type="entry name" value="cytochrome P450 2W1 isoform X2"/>
    <property type="match status" value="1"/>
</dbReference>
<protein>
    <recommendedName>
        <fullName evidence="13">Gypsy retrotransposon integrase-like protein 1</fullName>
    </recommendedName>
</protein>
<dbReference type="GO" id="GO:0005506">
    <property type="term" value="F:iron ion binding"/>
    <property type="evidence" value="ECO:0007669"/>
    <property type="project" value="InterPro"/>
</dbReference>
<feature type="binding site" description="axial binding residue" evidence="14">
    <location>
        <position position="922"/>
    </location>
    <ligand>
        <name>heme</name>
        <dbReference type="ChEBI" id="CHEBI:30413"/>
    </ligand>
    <ligandPart>
        <name>Fe</name>
        <dbReference type="ChEBI" id="CHEBI:18248"/>
    </ligandPart>
</feature>
<keyword evidence="7" id="KW-0256">Endoplasmic reticulum</keyword>
<keyword evidence="5 14" id="KW-0349">Heme</keyword>
<evidence type="ECO:0000256" key="5">
    <source>
        <dbReference type="ARBA" id="ARBA00022617"/>
    </source>
</evidence>
<dbReference type="InterPro" id="IPR002401">
    <property type="entry name" value="Cyt_P450_E_grp-I"/>
</dbReference>
<evidence type="ECO:0000256" key="13">
    <source>
        <dbReference type="ARBA" id="ARBA00039658"/>
    </source>
</evidence>
<reference evidence="17" key="1">
    <citation type="journal article" date="2023" name="Science">
        <title>Genome structures resolve the early diversification of teleost fishes.</title>
        <authorList>
            <person name="Parey E."/>
            <person name="Louis A."/>
            <person name="Montfort J."/>
            <person name="Bouchez O."/>
            <person name="Roques C."/>
            <person name="Iampietro C."/>
            <person name="Lluch J."/>
            <person name="Castinel A."/>
            <person name="Donnadieu C."/>
            <person name="Desvignes T."/>
            <person name="Floi Bucao C."/>
            <person name="Jouanno E."/>
            <person name="Wen M."/>
            <person name="Mejri S."/>
            <person name="Dirks R."/>
            <person name="Jansen H."/>
            <person name="Henkel C."/>
            <person name="Chen W.J."/>
            <person name="Zahm M."/>
            <person name="Cabau C."/>
            <person name="Klopp C."/>
            <person name="Thompson A.W."/>
            <person name="Robinson-Rechavi M."/>
            <person name="Braasch I."/>
            <person name="Lecointre G."/>
            <person name="Bobe J."/>
            <person name="Postlethwait J.H."/>
            <person name="Berthelot C."/>
            <person name="Roest Crollius H."/>
            <person name="Guiguen Y."/>
        </authorList>
    </citation>
    <scope>NUCLEOTIDE SEQUENCE</scope>
    <source>
        <strain evidence="17">WJC10195</strain>
    </source>
</reference>
<dbReference type="SUPFAM" id="SSF48264">
    <property type="entry name" value="Cytochrome P450"/>
    <property type="match status" value="2"/>
</dbReference>
<dbReference type="Gene3D" id="1.10.340.70">
    <property type="match status" value="1"/>
</dbReference>
<dbReference type="GO" id="GO:0046222">
    <property type="term" value="P:aflatoxin metabolic process"/>
    <property type="evidence" value="ECO:0007669"/>
    <property type="project" value="UniProtKB-ARBA"/>
</dbReference>
<evidence type="ECO:0000259" key="16">
    <source>
        <dbReference type="Pfam" id="PF17921"/>
    </source>
</evidence>
<evidence type="ECO:0000256" key="8">
    <source>
        <dbReference type="ARBA" id="ARBA00022848"/>
    </source>
</evidence>
<evidence type="ECO:0000256" key="1">
    <source>
        <dbReference type="ARBA" id="ARBA00001971"/>
    </source>
</evidence>
<comment type="caution">
    <text evidence="17">The sequence shown here is derived from an EMBL/GenBank/DDBJ whole genome shotgun (WGS) entry which is preliminary data.</text>
</comment>
<evidence type="ECO:0000256" key="7">
    <source>
        <dbReference type="ARBA" id="ARBA00022824"/>
    </source>
</evidence>
<dbReference type="EMBL" id="JAINUF010000004">
    <property type="protein sequence ID" value="KAJ8362810.1"/>
    <property type="molecule type" value="Genomic_DNA"/>
</dbReference>
<evidence type="ECO:0000256" key="11">
    <source>
        <dbReference type="ARBA" id="ARBA00023033"/>
    </source>
</evidence>
<accession>A0A9Q1J215</accession>
<evidence type="ECO:0000313" key="17">
    <source>
        <dbReference type="EMBL" id="KAJ8362810.1"/>
    </source>
</evidence>
<keyword evidence="10 14" id="KW-0408">Iron</keyword>
<feature type="region of interest" description="Disordered" evidence="15">
    <location>
        <begin position="983"/>
        <end position="1005"/>
    </location>
</feature>
<keyword evidence="11" id="KW-0503">Monooxygenase</keyword>
<sequence length="1064" mass="119966">MPNQSMELAVMFIRNCPNKDLSLVFMGKPQREWTASEVQERLDELLREHRVSGGTSWLGGVVTPLWGDGWLPIKIINPTTAEVTLRRNAKVADVYPCIALEDFDDNTDPDRTVYQNVGGYIPGPKNVVADALSREPFVNSRILHRLTRTSYAALLEEAEGLRVDAVQDMFHISTELSEMREKCAVLMPGEPVVSSCLEDGGERGKISCDEVSAVLRSHRRWDEGATVRAISHVQQLKCLTSMGQSPLPVLSREELHEKQCQDPIVSRVKFFVDRGRRPSRRERVHESRETLRTLRQWGKLTTRLGVVYRVSKNPTTKRQTFQYVVPEALRSTVLRGVHDEAGHQGQQRTLWLARQRFYWDTLERDVKQYVQHCKSAGLSDGSSVNSGLEDVTDARTVQWITDLPNSSDVPLMCDGDDATLSDVGETQLPAGSLVPNGDVEPCHRDAANDWSSVRDQTVATQEEDAEVHADQFRGGIMAVLEGLLPQMPPPLTLLGVVLVLFVLYLLSSSSGVGKDPPGPRPLPLLGNLLHLDLKQLHVSLCEMSKKYGSVFTVHFGPKKVVVLAGYKTVKQALVNYAQEFGDKDVAPIFRDTMKGHGISGSNGDSWKEMRRFFLSNLRDFGMSKRRSEEKIIEESRCLIEVFENFKGEPFDTTLPVTYAVSNIICAIMYGSRFDYADPAFQQMVNRSNEFVRLAGSAEIRLYNMFPWLRWCCNRWLVKRTQILEHADHIVEDIKGLAQGLKDTLNPQDLRGFVDSFLVRQQRESDQPGSYFHNNNLNITVGNLFFAGTDTTGTTLRWGLLLMAKYPHIQDQVQEELSRVIGEREPQVEDRTDLPYTDAVIHEIQRMSNVLPLTFRTTSCDITFQGYFIKKGTTVTPLLMSVLKDEEEWETPHSFNPGHFLDEKGCFIRRDAFMPFSAGRRACPGESLARMEVFLFFTLLLQRFRFSPPLGVSEDELDLTPSVGFTLHPSPHRLCAGAHLIRQTGQETGRGETNEETSGKHNAGRQACPGESLARMELFLFFTFLLQRFRISPPPGVPEDELDLKPYVGLTLNPSPHQLCAVSRV</sequence>
<dbReference type="Proteomes" id="UP001152622">
    <property type="component" value="Chromosome 4"/>
</dbReference>
<evidence type="ECO:0000256" key="4">
    <source>
        <dbReference type="ARBA" id="ARBA00010617"/>
    </source>
</evidence>
<evidence type="ECO:0000256" key="6">
    <source>
        <dbReference type="ARBA" id="ARBA00022723"/>
    </source>
</evidence>
<evidence type="ECO:0000256" key="3">
    <source>
        <dbReference type="ARBA" id="ARBA00004586"/>
    </source>
</evidence>
<feature type="compositionally biased region" description="Basic and acidic residues" evidence="15">
    <location>
        <begin position="988"/>
        <end position="998"/>
    </location>
</feature>
<dbReference type="InterPro" id="IPR050182">
    <property type="entry name" value="Cytochrome_P450_fam2"/>
</dbReference>
<comment type="subcellular location">
    <subcellularLocation>
        <location evidence="3">Endoplasmic reticulum membrane</location>
    </subcellularLocation>
    <subcellularLocation>
        <location evidence="2">Microsome membrane</location>
    </subcellularLocation>
</comment>
<keyword evidence="6 14" id="KW-0479">Metal-binding</keyword>
<dbReference type="GO" id="GO:0020037">
    <property type="term" value="F:heme binding"/>
    <property type="evidence" value="ECO:0007669"/>
    <property type="project" value="InterPro"/>
</dbReference>
<dbReference type="InterPro" id="IPR041588">
    <property type="entry name" value="Integrase_H2C2"/>
</dbReference>
<name>A0A9Q1J215_SYNKA</name>
<dbReference type="Pfam" id="PF00067">
    <property type="entry name" value="p450"/>
    <property type="match status" value="2"/>
</dbReference>
<evidence type="ECO:0000256" key="2">
    <source>
        <dbReference type="ARBA" id="ARBA00004524"/>
    </source>
</evidence>
<keyword evidence="8" id="KW-0492">Microsome</keyword>
<evidence type="ECO:0000256" key="12">
    <source>
        <dbReference type="ARBA" id="ARBA00023136"/>
    </source>
</evidence>
<dbReference type="InterPro" id="IPR036396">
    <property type="entry name" value="Cyt_P450_sf"/>
</dbReference>
<dbReference type="PROSITE" id="PS00086">
    <property type="entry name" value="CYTOCHROME_P450"/>
    <property type="match status" value="1"/>
</dbReference>
<dbReference type="GO" id="GO:0006805">
    <property type="term" value="P:xenobiotic metabolic process"/>
    <property type="evidence" value="ECO:0007669"/>
    <property type="project" value="TreeGrafter"/>
</dbReference>
<proteinExistence type="inferred from homology"/>
<dbReference type="InterPro" id="IPR017972">
    <property type="entry name" value="Cyt_P450_CS"/>
</dbReference>
<dbReference type="Gene3D" id="1.10.630.10">
    <property type="entry name" value="Cytochrome P450"/>
    <property type="match status" value="2"/>
</dbReference>
<keyword evidence="12" id="KW-0472">Membrane</keyword>
<evidence type="ECO:0000313" key="18">
    <source>
        <dbReference type="Proteomes" id="UP001152622"/>
    </source>
</evidence>
<comment type="cofactor">
    <cofactor evidence="1 14">
        <name>heme</name>
        <dbReference type="ChEBI" id="CHEBI:30413"/>
    </cofactor>
</comment>
<dbReference type="Pfam" id="PF17921">
    <property type="entry name" value="Integrase_H2C2"/>
    <property type="match status" value="1"/>
</dbReference>
<evidence type="ECO:0000256" key="10">
    <source>
        <dbReference type="ARBA" id="ARBA00023004"/>
    </source>
</evidence>
<dbReference type="OrthoDB" id="2789670at2759"/>
<dbReference type="GO" id="GO:0005789">
    <property type="term" value="C:endoplasmic reticulum membrane"/>
    <property type="evidence" value="ECO:0007669"/>
    <property type="project" value="UniProtKB-SubCell"/>
</dbReference>
<dbReference type="PANTHER" id="PTHR24300">
    <property type="entry name" value="CYTOCHROME P450 508A4-RELATED"/>
    <property type="match status" value="1"/>
</dbReference>
<dbReference type="FunFam" id="1.10.340.70:FF:000001">
    <property type="entry name" value="Retrovirus-related Pol polyprotein from transposon gypsy-like Protein"/>
    <property type="match status" value="1"/>
</dbReference>
<organism evidence="17 18">
    <name type="scientific">Synaphobranchus kaupii</name>
    <name type="common">Kaup's arrowtooth eel</name>
    <dbReference type="NCBI Taxonomy" id="118154"/>
    <lineage>
        <taxon>Eukaryota</taxon>
        <taxon>Metazoa</taxon>
        <taxon>Chordata</taxon>
        <taxon>Craniata</taxon>
        <taxon>Vertebrata</taxon>
        <taxon>Euteleostomi</taxon>
        <taxon>Actinopterygii</taxon>
        <taxon>Neopterygii</taxon>
        <taxon>Teleostei</taxon>
        <taxon>Anguilliformes</taxon>
        <taxon>Synaphobranchidae</taxon>
        <taxon>Synaphobranchus</taxon>
    </lineage>
</organism>
<dbReference type="PRINTS" id="PR00463">
    <property type="entry name" value="EP450I"/>
</dbReference>
<dbReference type="AlphaFoldDB" id="A0A9Q1J215"/>
<evidence type="ECO:0000256" key="14">
    <source>
        <dbReference type="PIRSR" id="PIRSR602401-1"/>
    </source>
</evidence>
<gene>
    <name evidence="17" type="ORF">SKAU_G00116410</name>
</gene>
<dbReference type="InterPro" id="IPR001128">
    <property type="entry name" value="Cyt_P450"/>
</dbReference>
<feature type="domain" description="Integrase zinc-binding" evidence="16">
    <location>
        <begin position="325"/>
        <end position="374"/>
    </location>
</feature>
<dbReference type="GO" id="GO:0006082">
    <property type="term" value="P:organic acid metabolic process"/>
    <property type="evidence" value="ECO:0007669"/>
    <property type="project" value="TreeGrafter"/>
</dbReference>